<dbReference type="InterPro" id="IPR000835">
    <property type="entry name" value="HTH_MarR-typ"/>
</dbReference>
<evidence type="ECO:0000256" key="1">
    <source>
        <dbReference type="ARBA" id="ARBA00023015"/>
    </source>
</evidence>
<keyword evidence="1" id="KW-0805">Transcription regulation</keyword>
<gene>
    <name evidence="5" type="ORF">GCM10009836_47230</name>
</gene>
<dbReference type="PANTHER" id="PTHR42756:SF1">
    <property type="entry name" value="TRANSCRIPTIONAL REPRESSOR OF EMRAB OPERON"/>
    <property type="match status" value="1"/>
</dbReference>
<sequence>MDDAIDGIVGQWRAERPDLGDEELAAMALFGRLGRLAQVAEPLVGRVFVRHGLATGEFDVLAALRRSGEPFTLTPTALARQLMLSPAAMTNRLDKLEAAGRVDRRLDPENRRSMLVTLTPAGLEMVDGVVGEHVANERELLSVLSAADRARLDVILKRLLAGLADT</sequence>
<dbReference type="InterPro" id="IPR036388">
    <property type="entry name" value="WH-like_DNA-bd_sf"/>
</dbReference>
<keyword evidence="6" id="KW-1185">Reference proteome</keyword>
<evidence type="ECO:0000313" key="5">
    <source>
        <dbReference type="EMBL" id="GAA1861601.1"/>
    </source>
</evidence>
<organism evidence="5 6">
    <name type="scientific">Pseudonocardia ailaonensis</name>
    <dbReference type="NCBI Taxonomy" id="367279"/>
    <lineage>
        <taxon>Bacteria</taxon>
        <taxon>Bacillati</taxon>
        <taxon>Actinomycetota</taxon>
        <taxon>Actinomycetes</taxon>
        <taxon>Pseudonocardiales</taxon>
        <taxon>Pseudonocardiaceae</taxon>
        <taxon>Pseudonocardia</taxon>
    </lineage>
</organism>
<comment type="caution">
    <text evidence="5">The sequence shown here is derived from an EMBL/GenBank/DDBJ whole genome shotgun (WGS) entry which is preliminary data.</text>
</comment>
<feature type="domain" description="HTH marR-type" evidence="4">
    <location>
        <begin position="26"/>
        <end position="161"/>
    </location>
</feature>
<dbReference type="SUPFAM" id="SSF46785">
    <property type="entry name" value="Winged helix' DNA-binding domain"/>
    <property type="match status" value="1"/>
</dbReference>
<evidence type="ECO:0000256" key="3">
    <source>
        <dbReference type="ARBA" id="ARBA00023163"/>
    </source>
</evidence>
<dbReference type="PANTHER" id="PTHR42756">
    <property type="entry name" value="TRANSCRIPTIONAL REGULATOR, MARR"/>
    <property type="match status" value="1"/>
</dbReference>
<evidence type="ECO:0000259" key="4">
    <source>
        <dbReference type="PROSITE" id="PS50995"/>
    </source>
</evidence>
<dbReference type="EMBL" id="BAAAQK010000018">
    <property type="protein sequence ID" value="GAA1861601.1"/>
    <property type="molecule type" value="Genomic_DNA"/>
</dbReference>
<keyword evidence="3" id="KW-0804">Transcription</keyword>
<name>A0ABN2NDL8_9PSEU</name>
<dbReference type="RefSeq" id="WP_344420987.1">
    <property type="nucleotide sequence ID" value="NZ_BAAAQK010000018.1"/>
</dbReference>
<accession>A0ABN2NDL8</accession>
<reference evidence="5 6" key="1">
    <citation type="journal article" date="2019" name="Int. J. Syst. Evol. Microbiol.">
        <title>The Global Catalogue of Microorganisms (GCM) 10K type strain sequencing project: providing services to taxonomists for standard genome sequencing and annotation.</title>
        <authorList>
            <consortium name="The Broad Institute Genomics Platform"/>
            <consortium name="The Broad Institute Genome Sequencing Center for Infectious Disease"/>
            <person name="Wu L."/>
            <person name="Ma J."/>
        </authorList>
    </citation>
    <scope>NUCLEOTIDE SEQUENCE [LARGE SCALE GENOMIC DNA]</scope>
    <source>
        <strain evidence="5 6">JCM 16009</strain>
    </source>
</reference>
<keyword evidence="2" id="KW-0238">DNA-binding</keyword>
<evidence type="ECO:0000256" key="2">
    <source>
        <dbReference type="ARBA" id="ARBA00023125"/>
    </source>
</evidence>
<dbReference type="SMART" id="SM00347">
    <property type="entry name" value="HTH_MARR"/>
    <property type="match status" value="1"/>
</dbReference>
<dbReference type="InterPro" id="IPR036390">
    <property type="entry name" value="WH_DNA-bd_sf"/>
</dbReference>
<dbReference type="Gene3D" id="1.10.10.10">
    <property type="entry name" value="Winged helix-like DNA-binding domain superfamily/Winged helix DNA-binding domain"/>
    <property type="match status" value="1"/>
</dbReference>
<dbReference type="PRINTS" id="PR00598">
    <property type="entry name" value="HTHMARR"/>
</dbReference>
<evidence type="ECO:0000313" key="6">
    <source>
        <dbReference type="Proteomes" id="UP001500449"/>
    </source>
</evidence>
<protein>
    <submittedName>
        <fullName evidence="5">MarR family transcriptional regulator</fullName>
    </submittedName>
</protein>
<dbReference type="Proteomes" id="UP001500449">
    <property type="component" value="Unassembled WGS sequence"/>
</dbReference>
<dbReference type="PROSITE" id="PS50995">
    <property type="entry name" value="HTH_MARR_2"/>
    <property type="match status" value="1"/>
</dbReference>
<dbReference type="Pfam" id="PF12802">
    <property type="entry name" value="MarR_2"/>
    <property type="match status" value="1"/>
</dbReference>
<proteinExistence type="predicted"/>